<dbReference type="GO" id="GO:0000049">
    <property type="term" value="F:tRNA binding"/>
    <property type="evidence" value="ECO:0007669"/>
    <property type="project" value="InterPro"/>
</dbReference>
<evidence type="ECO:0000256" key="7">
    <source>
        <dbReference type="HAMAP-Rule" id="MF_00022"/>
    </source>
</evidence>
<keyword evidence="3 7" id="KW-0547">Nucleotide-binding</keyword>
<dbReference type="SUPFAM" id="SSF48163">
    <property type="entry name" value="An anticodon-binding domain of class I aminoacyl-tRNA synthetases"/>
    <property type="match status" value="1"/>
</dbReference>
<dbReference type="InterPro" id="IPR049940">
    <property type="entry name" value="GluQ/Sye"/>
</dbReference>
<evidence type="ECO:0000256" key="4">
    <source>
        <dbReference type="ARBA" id="ARBA00022840"/>
    </source>
</evidence>
<dbReference type="PANTHER" id="PTHR43311:SF2">
    <property type="entry name" value="GLUTAMATE--TRNA LIGASE, MITOCHONDRIAL-RELATED"/>
    <property type="match status" value="1"/>
</dbReference>
<organism evidence="10 11">
    <name type="scientific">Candidatus Desantisbacteria bacterium CG1_02_38_46</name>
    <dbReference type="NCBI Taxonomy" id="1817893"/>
    <lineage>
        <taxon>Bacteria</taxon>
        <taxon>Candidatus Desantisiibacteriota</taxon>
    </lineage>
</organism>
<dbReference type="CDD" id="cd00808">
    <property type="entry name" value="GluRS_core"/>
    <property type="match status" value="1"/>
</dbReference>
<reference evidence="10 11" key="1">
    <citation type="journal article" date="2016" name="Environ. Microbiol.">
        <title>Genomic resolution of a cold subsurface aquifer community provides metabolic insights for novel microbes adapted to high CO concentrations.</title>
        <authorList>
            <person name="Probst A.J."/>
            <person name="Castelle C.J."/>
            <person name="Singh A."/>
            <person name="Brown C.T."/>
            <person name="Anantharaman K."/>
            <person name="Sharon I."/>
            <person name="Hug L.A."/>
            <person name="Burstein D."/>
            <person name="Emerson J.B."/>
            <person name="Thomas B.C."/>
            <person name="Banfield J.F."/>
        </authorList>
    </citation>
    <scope>NUCLEOTIDE SEQUENCE [LARGE SCALE GENOMIC DNA]</scope>
    <source>
        <strain evidence="10">CG1_02_38_46</strain>
    </source>
</reference>
<dbReference type="InterPro" id="IPR014729">
    <property type="entry name" value="Rossmann-like_a/b/a_fold"/>
</dbReference>
<evidence type="ECO:0000313" key="11">
    <source>
        <dbReference type="Proteomes" id="UP000182278"/>
    </source>
</evidence>
<keyword evidence="5 7" id="KW-0648">Protein biosynthesis</keyword>
<dbReference type="InterPro" id="IPR020751">
    <property type="entry name" value="aa-tRNA-synth_I_codon-bd_sub2"/>
</dbReference>
<dbReference type="InterPro" id="IPR004527">
    <property type="entry name" value="Glu-tRNA-ligase_bac/mito"/>
</dbReference>
<keyword evidence="2 7" id="KW-0436">Ligase</keyword>
<keyword evidence="4 7" id="KW-0067">ATP-binding</keyword>
<name>A0A1J4S947_9BACT</name>
<dbReference type="PANTHER" id="PTHR43311">
    <property type="entry name" value="GLUTAMATE--TRNA LIGASE"/>
    <property type="match status" value="1"/>
</dbReference>
<gene>
    <name evidence="7" type="primary">gltX</name>
    <name evidence="10" type="ORF">AUJ66_07845</name>
</gene>
<dbReference type="GO" id="GO:0005829">
    <property type="term" value="C:cytosol"/>
    <property type="evidence" value="ECO:0007669"/>
    <property type="project" value="TreeGrafter"/>
</dbReference>
<sequence>MVRVRFAPSPTGYLHIGGARTALFNWLFARHNKGVFILRIEDTDILRTDESSLESILEDLKWLGLDWDEGPNTEGNFGPYFQSQRQEIYPKYIKILFEKGYAYYCYCTPFELEQRRNLALSEHKTPGYDGRCRNLGSEEKKKYEAEGRRPAVRFKIPDEGKTEFRDLIRGEVVFDNKLLDDFVILKSGVSAVNSGRGGLPTYNFANVIDDALMEITHVIRGDEHISNTPRQILLYRALGFKEPVYVHIPLILGKDGSPLSKRHGTVSVGWYREQGFLPEALVNYLVLLGWAPDGIRQILRVEDMIKEFIIERVSKNPAIFDIDKLTWINSEYLKNMDPDKKTDLVIEYLVSSGAICSAPMSDVISDSVSEASELHRGAEKDKIKEIVNIIGDRLKIISDIETYGSFFFTDEIKYDETELSSKLSDEKVRKGLAVLKEKFASIMFDHQNIEQTVRDVARELGLKAKDIIHPLRYVLTGKTVGPSLFESIALLGREKTIARLKIGTDTIF</sequence>
<evidence type="ECO:0000256" key="6">
    <source>
        <dbReference type="ARBA" id="ARBA00023146"/>
    </source>
</evidence>
<dbReference type="NCBIfam" id="TIGR00464">
    <property type="entry name" value="gltX_bact"/>
    <property type="match status" value="1"/>
</dbReference>
<evidence type="ECO:0000259" key="9">
    <source>
        <dbReference type="Pfam" id="PF19269"/>
    </source>
</evidence>
<keyword evidence="6 7" id="KW-0030">Aminoacyl-tRNA synthetase</keyword>
<feature type="domain" description="Aminoacyl-tRNA synthetase class I anticodon-binding" evidence="9">
    <location>
        <begin position="376"/>
        <end position="502"/>
    </location>
</feature>
<dbReference type="GO" id="GO:0008270">
    <property type="term" value="F:zinc ion binding"/>
    <property type="evidence" value="ECO:0007669"/>
    <property type="project" value="InterPro"/>
</dbReference>
<dbReference type="AlphaFoldDB" id="A0A1J4S947"/>
<dbReference type="Pfam" id="PF00749">
    <property type="entry name" value="tRNA-synt_1c"/>
    <property type="match status" value="1"/>
</dbReference>
<dbReference type="InterPro" id="IPR045462">
    <property type="entry name" value="aa-tRNA-synth_I_cd-bd"/>
</dbReference>
<feature type="short sequence motif" description="'KMSKS' region" evidence="7">
    <location>
        <begin position="258"/>
        <end position="262"/>
    </location>
</feature>
<feature type="domain" description="Glutamyl/glutaminyl-tRNA synthetase class Ib catalytic" evidence="8">
    <location>
        <begin position="1"/>
        <end position="327"/>
    </location>
</feature>
<comment type="subcellular location">
    <subcellularLocation>
        <location evidence="7">Cytoplasm</location>
    </subcellularLocation>
</comment>
<feature type="binding site" evidence="7">
    <location>
        <position position="261"/>
    </location>
    <ligand>
        <name>ATP</name>
        <dbReference type="ChEBI" id="CHEBI:30616"/>
    </ligand>
</feature>
<feature type="short sequence motif" description="'HIGH' region" evidence="7">
    <location>
        <begin position="8"/>
        <end position="18"/>
    </location>
</feature>
<accession>A0A1J4S947</accession>
<dbReference type="InterPro" id="IPR008925">
    <property type="entry name" value="aa_tRNA-synth_I_cd-bd_sf"/>
</dbReference>
<dbReference type="FunFam" id="3.40.50.620:FF:000045">
    <property type="entry name" value="Glutamate--tRNA ligase, mitochondrial"/>
    <property type="match status" value="1"/>
</dbReference>
<dbReference type="InterPro" id="IPR001412">
    <property type="entry name" value="aa-tRNA-synth_I_CS"/>
</dbReference>
<protein>
    <recommendedName>
        <fullName evidence="7">Glutamate--tRNA ligase</fullName>
        <ecNumber evidence="7">6.1.1.17</ecNumber>
    </recommendedName>
    <alternativeName>
        <fullName evidence="7">Glutamyl-tRNA synthetase</fullName>
        <shortName evidence="7">GluRS</shortName>
    </alternativeName>
</protein>
<dbReference type="InterPro" id="IPR020058">
    <property type="entry name" value="Glu/Gln-tRNA-synth_Ib_cat-dom"/>
</dbReference>
<dbReference type="Pfam" id="PF19269">
    <property type="entry name" value="Anticodon_2"/>
    <property type="match status" value="1"/>
</dbReference>
<dbReference type="STRING" id="1817893.AUJ66_07845"/>
<proteinExistence type="inferred from homology"/>
<dbReference type="Gene3D" id="3.40.50.620">
    <property type="entry name" value="HUPs"/>
    <property type="match status" value="1"/>
</dbReference>
<evidence type="ECO:0000313" key="10">
    <source>
        <dbReference type="EMBL" id="OIN95947.1"/>
    </source>
</evidence>
<evidence type="ECO:0000256" key="2">
    <source>
        <dbReference type="ARBA" id="ARBA00022598"/>
    </source>
</evidence>
<evidence type="ECO:0000256" key="3">
    <source>
        <dbReference type="ARBA" id="ARBA00022741"/>
    </source>
</evidence>
<evidence type="ECO:0000259" key="8">
    <source>
        <dbReference type="Pfam" id="PF00749"/>
    </source>
</evidence>
<comment type="similarity">
    <text evidence="1 7">Belongs to the class-I aminoacyl-tRNA synthetase family. Glutamate--tRNA ligase type 1 subfamily.</text>
</comment>
<comment type="function">
    <text evidence="7">Catalyzes the attachment of glutamate to tRNA(Glu) in a two-step reaction: glutamate is first activated by ATP to form Glu-AMP and then transferred to the acceptor end of tRNA(Glu).</text>
</comment>
<dbReference type="GO" id="GO:0005524">
    <property type="term" value="F:ATP binding"/>
    <property type="evidence" value="ECO:0007669"/>
    <property type="project" value="UniProtKB-UniRule"/>
</dbReference>
<dbReference type="GO" id="GO:0004818">
    <property type="term" value="F:glutamate-tRNA ligase activity"/>
    <property type="evidence" value="ECO:0007669"/>
    <property type="project" value="UniProtKB-UniRule"/>
</dbReference>
<dbReference type="EC" id="6.1.1.17" evidence="7"/>
<comment type="caution">
    <text evidence="7">Lacks conserved residue(s) required for the propagation of feature annotation.</text>
</comment>
<dbReference type="InterPro" id="IPR000924">
    <property type="entry name" value="Glu/Gln-tRNA-synth"/>
</dbReference>
<keyword evidence="7" id="KW-0963">Cytoplasm</keyword>
<dbReference type="EMBL" id="MNUO01000120">
    <property type="protein sequence ID" value="OIN95947.1"/>
    <property type="molecule type" value="Genomic_DNA"/>
</dbReference>
<comment type="caution">
    <text evidence="10">The sequence shown here is derived from an EMBL/GenBank/DDBJ whole genome shotgun (WGS) entry which is preliminary data.</text>
</comment>
<dbReference type="SUPFAM" id="SSF52374">
    <property type="entry name" value="Nucleotidylyl transferase"/>
    <property type="match status" value="1"/>
</dbReference>
<comment type="catalytic activity">
    <reaction evidence="7">
        <text>tRNA(Glu) + L-glutamate + ATP = L-glutamyl-tRNA(Glu) + AMP + diphosphate</text>
        <dbReference type="Rhea" id="RHEA:23540"/>
        <dbReference type="Rhea" id="RHEA-COMP:9663"/>
        <dbReference type="Rhea" id="RHEA-COMP:9680"/>
        <dbReference type="ChEBI" id="CHEBI:29985"/>
        <dbReference type="ChEBI" id="CHEBI:30616"/>
        <dbReference type="ChEBI" id="CHEBI:33019"/>
        <dbReference type="ChEBI" id="CHEBI:78442"/>
        <dbReference type="ChEBI" id="CHEBI:78520"/>
        <dbReference type="ChEBI" id="CHEBI:456215"/>
        <dbReference type="EC" id="6.1.1.17"/>
    </reaction>
</comment>
<dbReference type="PROSITE" id="PS00178">
    <property type="entry name" value="AA_TRNA_LIGASE_I"/>
    <property type="match status" value="1"/>
</dbReference>
<dbReference type="HAMAP" id="MF_00022">
    <property type="entry name" value="Glu_tRNA_synth_type1"/>
    <property type="match status" value="1"/>
</dbReference>
<evidence type="ECO:0000256" key="1">
    <source>
        <dbReference type="ARBA" id="ARBA00007894"/>
    </source>
</evidence>
<dbReference type="GO" id="GO:0006424">
    <property type="term" value="P:glutamyl-tRNA aminoacylation"/>
    <property type="evidence" value="ECO:0007669"/>
    <property type="project" value="UniProtKB-UniRule"/>
</dbReference>
<dbReference type="InterPro" id="IPR033910">
    <property type="entry name" value="GluRS_core"/>
</dbReference>
<dbReference type="PRINTS" id="PR00987">
    <property type="entry name" value="TRNASYNTHGLU"/>
</dbReference>
<comment type="subunit">
    <text evidence="7">Monomer.</text>
</comment>
<dbReference type="Gene3D" id="1.10.10.350">
    <property type="match status" value="1"/>
</dbReference>
<dbReference type="Proteomes" id="UP000182278">
    <property type="component" value="Unassembled WGS sequence"/>
</dbReference>
<evidence type="ECO:0000256" key="5">
    <source>
        <dbReference type="ARBA" id="ARBA00022917"/>
    </source>
</evidence>